<evidence type="ECO:0000256" key="5">
    <source>
        <dbReference type="HAMAP-Rule" id="MF_02126"/>
    </source>
</evidence>
<evidence type="ECO:0000313" key="8">
    <source>
        <dbReference type="EMBL" id="ABC80141.1"/>
    </source>
</evidence>
<dbReference type="InterPro" id="IPR002052">
    <property type="entry name" value="DNA_methylase_N6_adenine_CS"/>
</dbReference>
<dbReference type="InterPro" id="IPR019874">
    <property type="entry name" value="RF_methyltr_PrmC"/>
</dbReference>
<feature type="binding site" evidence="5">
    <location>
        <begin position="190"/>
        <end position="193"/>
    </location>
    <ligand>
        <name>substrate</name>
    </ligand>
</feature>
<protein>
    <recommendedName>
        <fullName evidence="5">Release factor glutamine methyltransferase</fullName>
        <shortName evidence="5">RF MTase</shortName>
        <ecNumber evidence="5">2.1.1.297</ecNumber>
    </recommendedName>
    <alternativeName>
        <fullName evidence="5">N5-glutamine methyltransferase PrmC</fullName>
    </alternativeName>
    <alternativeName>
        <fullName evidence="5">Protein-(glutamine-N5) MTase PrmC</fullName>
    </alternativeName>
    <alternativeName>
        <fullName evidence="5">Protein-glutamine N-methyltransferase PrmC</fullName>
    </alternativeName>
</protein>
<dbReference type="KEGG" id="ade:Adeh_0365"/>
<comment type="catalytic activity">
    <reaction evidence="4 5">
        <text>L-glutaminyl-[peptide chain release factor] + S-adenosyl-L-methionine = N(5)-methyl-L-glutaminyl-[peptide chain release factor] + S-adenosyl-L-homocysteine + H(+)</text>
        <dbReference type="Rhea" id="RHEA:42896"/>
        <dbReference type="Rhea" id="RHEA-COMP:10271"/>
        <dbReference type="Rhea" id="RHEA-COMP:10272"/>
        <dbReference type="ChEBI" id="CHEBI:15378"/>
        <dbReference type="ChEBI" id="CHEBI:30011"/>
        <dbReference type="ChEBI" id="CHEBI:57856"/>
        <dbReference type="ChEBI" id="CHEBI:59789"/>
        <dbReference type="ChEBI" id="CHEBI:61891"/>
        <dbReference type="EC" id="2.1.1.297"/>
    </reaction>
</comment>
<dbReference type="PANTHER" id="PTHR18895:SF74">
    <property type="entry name" value="MTRF1L RELEASE FACTOR GLUTAMINE METHYLTRANSFERASE"/>
    <property type="match status" value="1"/>
</dbReference>
<dbReference type="HAMAP" id="MF_02126">
    <property type="entry name" value="RF_methyltr_PrmC"/>
    <property type="match status" value="1"/>
</dbReference>
<comment type="similarity">
    <text evidence="5">Belongs to the protein N5-glutamine methyltransferase family. PrmC subfamily.</text>
</comment>
<dbReference type="InterPro" id="IPR050320">
    <property type="entry name" value="N5-glutamine_MTase"/>
</dbReference>
<proteinExistence type="inferred from homology"/>
<dbReference type="Gene3D" id="3.40.50.150">
    <property type="entry name" value="Vaccinia Virus protein VP39"/>
    <property type="match status" value="1"/>
</dbReference>
<dbReference type="EC" id="2.1.1.297" evidence="5"/>
<dbReference type="GO" id="GO:0003676">
    <property type="term" value="F:nucleic acid binding"/>
    <property type="evidence" value="ECO:0007669"/>
    <property type="project" value="InterPro"/>
</dbReference>
<dbReference type="InterPro" id="IPR004556">
    <property type="entry name" value="HemK-like"/>
</dbReference>
<feature type="domain" description="Release factor glutamine methyltransferase N-terminal" evidence="7">
    <location>
        <begin position="12"/>
        <end position="81"/>
    </location>
</feature>
<evidence type="ECO:0000256" key="3">
    <source>
        <dbReference type="ARBA" id="ARBA00022691"/>
    </source>
</evidence>
<dbReference type="RefSeq" id="WP_011419424.1">
    <property type="nucleotide sequence ID" value="NC_007760.1"/>
</dbReference>
<accession>Q2IMV9</accession>
<dbReference type="InterPro" id="IPR040758">
    <property type="entry name" value="PrmC_N"/>
</dbReference>
<dbReference type="Pfam" id="PF05175">
    <property type="entry name" value="MTS"/>
    <property type="match status" value="1"/>
</dbReference>
<organism evidence="8 9">
    <name type="scientific">Anaeromyxobacter dehalogenans (strain 2CP-C)</name>
    <dbReference type="NCBI Taxonomy" id="290397"/>
    <lineage>
        <taxon>Bacteria</taxon>
        <taxon>Pseudomonadati</taxon>
        <taxon>Myxococcota</taxon>
        <taxon>Myxococcia</taxon>
        <taxon>Myxococcales</taxon>
        <taxon>Cystobacterineae</taxon>
        <taxon>Anaeromyxobacteraceae</taxon>
        <taxon>Anaeromyxobacter</taxon>
    </lineage>
</organism>
<dbReference type="GO" id="GO:0102559">
    <property type="term" value="F:peptide chain release factor N(5)-glutamine methyltransferase activity"/>
    <property type="evidence" value="ECO:0007669"/>
    <property type="project" value="UniProtKB-EC"/>
</dbReference>
<dbReference type="CDD" id="cd02440">
    <property type="entry name" value="AdoMet_MTases"/>
    <property type="match status" value="1"/>
</dbReference>
<evidence type="ECO:0000313" key="9">
    <source>
        <dbReference type="Proteomes" id="UP000001935"/>
    </source>
</evidence>
<dbReference type="AlphaFoldDB" id="Q2IMV9"/>
<feature type="domain" description="Methyltransferase small" evidence="6">
    <location>
        <begin position="104"/>
        <end position="195"/>
    </location>
</feature>
<evidence type="ECO:0000259" key="7">
    <source>
        <dbReference type="Pfam" id="PF17827"/>
    </source>
</evidence>
<dbReference type="eggNOG" id="COG2890">
    <property type="taxonomic scope" value="Bacteria"/>
</dbReference>
<dbReference type="STRING" id="290397.Adeh_0365"/>
<comment type="function">
    <text evidence="5">Methylates the class 1 translation termination release factors RF1/PrfA and RF2/PrfB on the glutamine residue of the universally conserved GGQ motif.</text>
</comment>
<feature type="binding site" evidence="5">
    <location>
        <position position="147"/>
    </location>
    <ligand>
        <name>S-adenosyl-L-methionine</name>
        <dbReference type="ChEBI" id="CHEBI:59789"/>
    </ligand>
</feature>
<dbReference type="SUPFAM" id="SSF53335">
    <property type="entry name" value="S-adenosyl-L-methionine-dependent methyltransferases"/>
    <property type="match status" value="1"/>
</dbReference>
<gene>
    <name evidence="5" type="primary">prmC</name>
    <name evidence="8" type="ordered locus">Adeh_0365</name>
</gene>
<dbReference type="Proteomes" id="UP000001935">
    <property type="component" value="Chromosome"/>
</dbReference>
<dbReference type="OrthoDB" id="9800643at2"/>
<keyword evidence="3 5" id="KW-0949">S-adenosyl-L-methionine</keyword>
<dbReference type="Pfam" id="PF17827">
    <property type="entry name" value="PrmC_N"/>
    <property type="match status" value="1"/>
</dbReference>
<evidence type="ECO:0000256" key="1">
    <source>
        <dbReference type="ARBA" id="ARBA00022603"/>
    </source>
</evidence>
<keyword evidence="2 5" id="KW-0808">Transferase</keyword>
<dbReference type="PROSITE" id="PS00092">
    <property type="entry name" value="N6_MTASE"/>
    <property type="match status" value="1"/>
</dbReference>
<dbReference type="HOGENOM" id="CLU_018398_3_1_7"/>
<dbReference type="PANTHER" id="PTHR18895">
    <property type="entry name" value="HEMK METHYLTRANSFERASE"/>
    <property type="match status" value="1"/>
</dbReference>
<keyword evidence="1 5" id="KW-0489">Methyltransferase</keyword>
<sequence>MSEGEAWTTLRLLAWTQEFFGRKGVDAPRLTAELLLAHALRCERMRLYLDFDKPLGAPELAAFRELVRRRGEGEPTAYLTGRRDFYGRPFRVDARVLVPRPETELVLEAARDALPEGGAALDLCTGSGALGVSLALERAGARVVATDLSADALVVAEENARALGAAVDLRQGDLWAALREGERFDVIVSNPPYVPRGELDTLPREVRREPRLALDGGPDGLDLLRRIVEGAPARLVPGGTLVLEMHERHLDVLPRLCREAGFERAEARPDLAGLPRLTVARLAGAA</sequence>
<dbReference type="Gene3D" id="1.10.8.10">
    <property type="entry name" value="DNA helicase RuvA subunit, C-terminal domain"/>
    <property type="match status" value="1"/>
</dbReference>
<dbReference type="NCBIfam" id="TIGR00536">
    <property type="entry name" value="hemK_fam"/>
    <property type="match status" value="1"/>
</dbReference>
<feature type="binding site" evidence="5">
    <location>
        <position position="190"/>
    </location>
    <ligand>
        <name>S-adenosyl-L-methionine</name>
        <dbReference type="ChEBI" id="CHEBI:59789"/>
    </ligand>
</feature>
<comment type="caution">
    <text evidence="5">Lacks conserved residue(s) required for the propagation of feature annotation.</text>
</comment>
<evidence type="ECO:0000256" key="2">
    <source>
        <dbReference type="ARBA" id="ARBA00022679"/>
    </source>
</evidence>
<name>Q2IMV9_ANADE</name>
<evidence type="ECO:0000256" key="4">
    <source>
        <dbReference type="ARBA" id="ARBA00048391"/>
    </source>
</evidence>
<dbReference type="EMBL" id="CP000251">
    <property type="protein sequence ID" value="ABC80141.1"/>
    <property type="molecule type" value="Genomic_DNA"/>
</dbReference>
<evidence type="ECO:0000259" key="6">
    <source>
        <dbReference type="Pfam" id="PF05175"/>
    </source>
</evidence>
<dbReference type="NCBIfam" id="TIGR03534">
    <property type="entry name" value="RF_mod_PrmC"/>
    <property type="match status" value="1"/>
</dbReference>
<reference evidence="8" key="1">
    <citation type="submission" date="2006-01" db="EMBL/GenBank/DDBJ databases">
        <title>Complete sequence of Anaeromyxobacter dehalogenans 2CP-C.</title>
        <authorList>
            <consortium name="US DOE Joint Genome Institute"/>
            <person name="Copeland A."/>
            <person name="Lucas S."/>
            <person name="Lapidus A."/>
            <person name="Barry K."/>
            <person name="Detter J.C."/>
            <person name="Glavina T."/>
            <person name="Hammon N."/>
            <person name="Israni S."/>
            <person name="Pitluck S."/>
            <person name="Brettin T."/>
            <person name="Bruce D."/>
            <person name="Han C."/>
            <person name="Tapia R."/>
            <person name="Gilna P."/>
            <person name="Kiss H."/>
            <person name="Schmutz J."/>
            <person name="Larimer F."/>
            <person name="Land M."/>
            <person name="Kyrpides N."/>
            <person name="Anderson I."/>
            <person name="Sanford R.A."/>
            <person name="Ritalahti K.M."/>
            <person name="Thomas H.S."/>
            <person name="Kirby J.R."/>
            <person name="Zhulin I.B."/>
            <person name="Loeffler F.E."/>
            <person name="Richardson P."/>
        </authorList>
    </citation>
    <scope>NUCLEOTIDE SEQUENCE</scope>
    <source>
        <strain evidence="8">2CP-C</strain>
    </source>
</reference>
<dbReference type="GO" id="GO:0032259">
    <property type="term" value="P:methylation"/>
    <property type="evidence" value="ECO:0007669"/>
    <property type="project" value="UniProtKB-KW"/>
</dbReference>
<dbReference type="InterPro" id="IPR029063">
    <property type="entry name" value="SAM-dependent_MTases_sf"/>
</dbReference>
<dbReference type="InterPro" id="IPR007848">
    <property type="entry name" value="Small_mtfrase_dom"/>
</dbReference>